<sequence length="122" mass="14007">MSHNSQSPTHIDLTETFVRLYVFLSQYLDRCLDEGLRRSYPEEELQKHLADTRSHLRDIISINPVVRQKVEAECEEILRLGEVCLREGKTKPNAGEQVQTSRAMLKNKVIALSDLLAVFRAV</sequence>
<dbReference type="KEGG" id="nti:DNFV4_02849"/>
<keyword evidence="2" id="KW-1185">Reference proteome</keyword>
<protein>
    <submittedName>
        <fullName evidence="1">Uncharacterized protein</fullName>
    </submittedName>
</protein>
<evidence type="ECO:0000313" key="1">
    <source>
        <dbReference type="EMBL" id="CAI4032419.1"/>
    </source>
</evidence>
<dbReference type="RefSeq" id="WP_289269141.1">
    <property type="nucleotide sequence ID" value="NZ_OX365700.1"/>
</dbReference>
<accession>A0AA86TD48</accession>
<name>A0AA86TD48_9BACT</name>
<proteinExistence type="predicted"/>
<dbReference type="Proteomes" id="UP001179121">
    <property type="component" value="Chromosome"/>
</dbReference>
<dbReference type="AlphaFoldDB" id="A0AA86TD48"/>
<evidence type="ECO:0000313" key="2">
    <source>
        <dbReference type="Proteomes" id="UP001179121"/>
    </source>
</evidence>
<dbReference type="EMBL" id="OX365700">
    <property type="protein sequence ID" value="CAI4032419.1"/>
    <property type="molecule type" value="Genomic_DNA"/>
</dbReference>
<reference evidence="1" key="1">
    <citation type="submission" date="2022-10" db="EMBL/GenBank/DDBJ databases">
        <authorList>
            <person name="Koch H."/>
        </authorList>
    </citation>
    <scope>NUCLEOTIDE SEQUENCE</scope>
    <source>
        <strain evidence="1">DNF</strain>
    </source>
</reference>
<gene>
    <name evidence="1" type="ORF">DNFV4_02849</name>
</gene>
<organism evidence="1 2">
    <name type="scientific">Nitrospira tepida</name>
    <dbReference type="NCBI Taxonomy" id="2973512"/>
    <lineage>
        <taxon>Bacteria</taxon>
        <taxon>Pseudomonadati</taxon>
        <taxon>Nitrospirota</taxon>
        <taxon>Nitrospiria</taxon>
        <taxon>Nitrospirales</taxon>
        <taxon>Nitrospiraceae</taxon>
        <taxon>Nitrospira</taxon>
    </lineage>
</organism>